<reference evidence="1" key="1">
    <citation type="journal article" date="2019" name="Viruses">
        <title>A Novel Alphabaculovirus from the Soybean Looper, Chrysodeixis includens, that Produces Tetrahedral Occlusion Bodies and Encodes Two Copies of he65.</title>
        <authorList>
            <person name="Harrison R.L."/>
            <person name="Rowley D.L."/>
            <person name="Popham H.J.R."/>
        </authorList>
    </citation>
    <scope>NUCLEOTIDE SEQUENCE</scope>
    <source>
        <strain evidence="1">ChinNPV-1</strain>
    </source>
</reference>
<evidence type="ECO:0000313" key="2">
    <source>
        <dbReference type="Proteomes" id="UP001162233"/>
    </source>
</evidence>
<dbReference type="RefSeq" id="YP_010802507.1">
    <property type="nucleotide sequence ID" value="NC_077025.1"/>
</dbReference>
<dbReference type="GeneID" id="80541277"/>
<protein>
    <submittedName>
        <fullName evidence="1">HE65A</fullName>
    </submittedName>
</protein>
<name>A0A5B8YTX8_9ABAC</name>
<dbReference type="Proteomes" id="UP001162233">
    <property type="component" value="Segment"/>
</dbReference>
<organism evidence="1 2">
    <name type="scientific">Chrysodeixis includens nucleopolyhedrovirus</name>
    <dbReference type="NCBI Taxonomy" id="1207438"/>
    <lineage>
        <taxon>Viruses</taxon>
        <taxon>Viruses incertae sedis</taxon>
        <taxon>Naldaviricetes</taxon>
        <taxon>Lefavirales</taxon>
        <taxon>Baculoviridae</taxon>
        <taxon>Alphabaculovirus</taxon>
        <taxon>Alphabaculovirus chrincludentis</taxon>
        <taxon>Alphabaculovirus alterchrincludentis</taxon>
    </lineage>
</organism>
<dbReference type="KEGG" id="vg:80541277"/>
<keyword evidence="2" id="KW-1185">Reference proteome</keyword>
<sequence length="233" mass="27405">MVFIQLDIGSRAKGYSVLNSDYDRIIFTKCSTDKFLDFINNSNVLTNQHIKDLYGDCTNVDIYKGLMGIYTGKYYYLGVFAKQQDILNANGTPNVMLYKFIRKLTELRMTNILITMVRYNVKGHEYNNPKLLLTIMFNLAYIEHWLNTKTLPDDVRLPVLLLKNSKASEVYYRLMSDRQNSKLSSIQDTNFIYLWQEKLCNIINKLPPLENRYDIVKTIVMYMLNERFPLLIK</sequence>
<dbReference type="EMBL" id="MK746083">
    <property type="protein sequence ID" value="QED40591.1"/>
    <property type="molecule type" value="Genomic_DNA"/>
</dbReference>
<accession>A0A5B8YTX8</accession>
<evidence type="ECO:0000313" key="1">
    <source>
        <dbReference type="EMBL" id="QED40591.1"/>
    </source>
</evidence>
<proteinExistence type="predicted"/>